<dbReference type="Proteomes" id="UP001172681">
    <property type="component" value="Unassembled WGS sequence"/>
</dbReference>
<evidence type="ECO:0000313" key="1">
    <source>
        <dbReference type="EMBL" id="KAJ9613717.1"/>
    </source>
</evidence>
<reference evidence="1" key="1">
    <citation type="submission" date="2022-10" db="EMBL/GenBank/DDBJ databases">
        <title>Culturing micro-colonial fungi from biological soil crusts in the Mojave desert and describing Neophaeococcomyces mojavensis, and introducing the new genera and species Taxawa tesnikishii.</title>
        <authorList>
            <person name="Kurbessoian T."/>
            <person name="Stajich J.E."/>
        </authorList>
    </citation>
    <scope>NUCLEOTIDE SEQUENCE</scope>
    <source>
        <strain evidence="1">TK_35</strain>
    </source>
</reference>
<protein>
    <submittedName>
        <fullName evidence="1">Uncharacterized protein</fullName>
    </submittedName>
</protein>
<evidence type="ECO:0000313" key="2">
    <source>
        <dbReference type="Proteomes" id="UP001172681"/>
    </source>
</evidence>
<keyword evidence="2" id="KW-1185">Reference proteome</keyword>
<dbReference type="AlphaFoldDB" id="A0AA39CMX4"/>
<proteinExistence type="predicted"/>
<comment type="caution">
    <text evidence="1">The sequence shown here is derived from an EMBL/GenBank/DDBJ whole genome shotgun (WGS) entry which is preliminary data.</text>
</comment>
<accession>A0AA39CMX4</accession>
<sequence>MSLTAAEPAPILMGEGHTSESTEIAIRVSVTRSINNVDTREFVMLLQRIGFRIVPGLRAKTFYSTQPFPKLPVQALLTVDGPHRLHDQILKLEQTSRPLTSWRFVETDADPLTGKCDIPGSTSEHKVHPMRECQSLLAEWQSEISFTIKVPNDVTPTFCSATASRQYSLIILLKATGVHVDDFVLEVPVQFVSAPIHSSLTDLSEPVDCFSEVSEENTRPLQCYQNMFEMVSENDNEPPPKYM</sequence>
<organism evidence="1 2">
    <name type="scientific">Knufia peltigerae</name>
    <dbReference type="NCBI Taxonomy" id="1002370"/>
    <lineage>
        <taxon>Eukaryota</taxon>
        <taxon>Fungi</taxon>
        <taxon>Dikarya</taxon>
        <taxon>Ascomycota</taxon>
        <taxon>Pezizomycotina</taxon>
        <taxon>Eurotiomycetes</taxon>
        <taxon>Chaetothyriomycetidae</taxon>
        <taxon>Chaetothyriales</taxon>
        <taxon>Trichomeriaceae</taxon>
        <taxon>Knufia</taxon>
    </lineage>
</organism>
<name>A0AA39CMX4_9EURO</name>
<gene>
    <name evidence="1" type="ORF">H2204_014711</name>
</gene>
<dbReference type="EMBL" id="JAPDRN010000197">
    <property type="protein sequence ID" value="KAJ9613717.1"/>
    <property type="molecule type" value="Genomic_DNA"/>
</dbReference>